<dbReference type="PANTHER" id="PTHR34472:SF1">
    <property type="entry name" value="SULFUR CARRIER PROTEIN THIS"/>
    <property type="match status" value="1"/>
</dbReference>
<sequence>MLKVNGKDRMFTAGITVMDLLREMEYPAERVAVERNGDIVPKRCFSEVCLVDGDTIEVVSFVGGG</sequence>
<name>A0A2Y9BCZ8_9FIRM</name>
<dbReference type="CDD" id="cd00565">
    <property type="entry name" value="Ubl_ThiS"/>
    <property type="match status" value="1"/>
</dbReference>
<dbReference type="AlphaFoldDB" id="A0A2Y9BCZ8"/>
<proteinExistence type="predicted"/>
<dbReference type="RefSeq" id="WP_109730145.1">
    <property type="nucleotide sequence ID" value="NZ_BAAACK010000006.1"/>
</dbReference>
<dbReference type="PANTHER" id="PTHR34472">
    <property type="entry name" value="SULFUR CARRIER PROTEIN THIS"/>
    <property type="match status" value="1"/>
</dbReference>
<evidence type="ECO:0000313" key="1">
    <source>
        <dbReference type="EMBL" id="PWJ31446.1"/>
    </source>
</evidence>
<dbReference type="InterPro" id="IPR012675">
    <property type="entry name" value="Beta-grasp_dom_sf"/>
</dbReference>
<dbReference type="InterPro" id="IPR003749">
    <property type="entry name" value="ThiS/MoaD-like"/>
</dbReference>
<organism evidence="1 2">
    <name type="scientific">Faecalicatena orotica</name>
    <dbReference type="NCBI Taxonomy" id="1544"/>
    <lineage>
        <taxon>Bacteria</taxon>
        <taxon>Bacillati</taxon>
        <taxon>Bacillota</taxon>
        <taxon>Clostridia</taxon>
        <taxon>Lachnospirales</taxon>
        <taxon>Lachnospiraceae</taxon>
        <taxon>Faecalicatena</taxon>
    </lineage>
</organism>
<dbReference type="InterPro" id="IPR010035">
    <property type="entry name" value="Thi_S"/>
</dbReference>
<gene>
    <name evidence="1" type="ORF">A8806_102303</name>
</gene>
<reference evidence="1 2" key="1">
    <citation type="submission" date="2018-05" db="EMBL/GenBank/DDBJ databases">
        <title>The Hungate 1000. A catalogue of reference genomes from the rumen microbiome.</title>
        <authorList>
            <person name="Kelly W."/>
        </authorList>
    </citation>
    <scope>NUCLEOTIDE SEQUENCE [LARGE SCALE GENOMIC DNA]</scope>
    <source>
        <strain evidence="1 2">NLAE-zl-C242</strain>
    </source>
</reference>
<dbReference type="SUPFAM" id="SSF54285">
    <property type="entry name" value="MoaD/ThiS"/>
    <property type="match status" value="1"/>
</dbReference>
<dbReference type="Proteomes" id="UP000245845">
    <property type="component" value="Unassembled WGS sequence"/>
</dbReference>
<dbReference type="InterPro" id="IPR016155">
    <property type="entry name" value="Mopterin_synth/thiamin_S_b"/>
</dbReference>
<dbReference type="EMBL" id="QGDL01000002">
    <property type="protein sequence ID" value="PWJ31446.1"/>
    <property type="molecule type" value="Genomic_DNA"/>
</dbReference>
<protein>
    <submittedName>
        <fullName evidence="1">Thiazole synthase/sulfur carrier protein</fullName>
    </submittedName>
</protein>
<dbReference type="Pfam" id="PF02597">
    <property type="entry name" value="ThiS"/>
    <property type="match status" value="1"/>
</dbReference>
<dbReference type="Gene3D" id="3.10.20.30">
    <property type="match status" value="1"/>
</dbReference>
<comment type="caution">
    <text evidence="1">The sequence shown here is derived from an EMBL/GenBank/DDBJ whole genome shotgun (WGS) entry which is preliminary data.</text>
</comment>
<evidence type="ECO:0000313" key="2">
    <source>
        <dbReference type="Proteomes" id="UP000245845"/>
    </source>
</evidence>
<keyword evidence="2" id="KW-1185">Reference proteome</keyword>
<accession>A0A2Y9BCZ8</accession>
<dbReference type="NCBIfam" id="TIGR01683">
    <property type="entry name" value="thiS"/>
    <property type="match status" value="1"/>
</dbReference>
<dbReference type="OrthoDB" id="9798559at2"/>